<comment type="caution">
    <text evidence="1">The sequence shown here is derived from an EMBL/GenBank/DDBJ whole genome shotgun (WGS) entry which is preliminary data.</text>
</comment>
<dbReference type="Proteomes" id="UP000824120">
    <property type="component" value="Chromosome 2"/>
</dbReference>
<dbReference type="AlphaFoldDB" id="A0A9J6AF11"/>
<dbReference type="OrthoDB" id="429932at2759"/>
<feature type="non-terminal residue" evidence="1">
    <location>
        <position position="1"/>
    </location>
</feature>
<name>A0A9J6AF11_SOLCO</name>
<keyword evidence="2" id="KW-1185">Reference proteome</keyword>
<protein>
    <submittedName>
        <fullName evidence="1">Uncharacterized protein</fullName>
    </submittedName>
</protein>
<evidence type="ECO:0000313" key="2">
    <source>
        <dbReference type="Proteomes" id="UP000824120"/>
    </source>
</evidence>
<dbReference type="EMBL" id="JACXVP010000002">
    <property type="protein sequence ID" value="KAG5623168.1"/>
    <property type="molecule type" value="Genomic_DNA"/>
</dbReference>
<gene>
    <name evidence="1" type="ORF">H5410_008386</name>
</gene>
<proteinExistence type="predicted"/>
<sequence>TPLEYCCSPVTIRQPKSFFPANSLKISRRSRRALYFLGVNLTDVDLLEFLQQLADTDGSSIVPHQ</sequence>
<accession>A0A9J6AF11</accession>
<evidence type="ECO:0000313" key="1">
    <source>
        <dbReference type="EMBL" id="KAG5623168.1"/>
    </source>
</evidence>
<reference evidence="1 2" key="1">
    <citation type="submission" date="2020-09" db="EMBL/GenBank/DDBJ databases">
        <title>De no assembly of potato wild relative species, Solanum commersonii.</title>
        <authorList>
            <person name="Cho K."/>
        </authorList>
    </citation>
    <scope>NUCLEOTIDE SEQUENCE [LARGE SCALE GENOMIC DNA]</scope>
    <source>
        <strain evidence="1">LZ3.2</strain>
        <tissue evidence="1">Leaf</tissue>
    </source>
</reference>
<organism evidence="1 2">
    <name type="scientific">Solanum commersonii</name>
    <name type="common">Commerson's wild potato</name>
    <name type="synonym">Commerson's nightshade</name>
    <dbReference type="NCBI Taxonomy" id="4109"/>
    <lineage>
        <taxon>Eukaryota</taxon>
        <taxon>Viridiplantae</taxon>
        <taxon>Streptophyta</taxon>
        <taxon>Embryophyta</taxon>
        <taxon>Tracheophyta</taxon>
        <taxon>Spermatophyta</taxon>
        <taxon>Magnoliopsida</taxon>
        <taxon>eudicotyledons</taxon>
        <taxon>Gunneridae</taxon>
        <taxon>Pentapetalae</taxon>
        <taxon>asterids</taxon>
        <taxon>lamiids</taxon>
        <taxon>Solanales</taxon>
        <taxon>Solanaceae</taxon>
        <taxon>Solanoideae</taxon>
        <taxon>Solaneae</taxon>
        <taxon>Solanum</taxon>
    </lineage>
</organism>